<feature type="region of interest" description="Disordered" evidence="1">
    <location>
        <begin position="1"/>
        <end position="49"/>
    </location>
</feature>
<keyword evidence="3" id="KW-1185">Reference proteome</keyword>
<evidence type="ECO:0000313" key="2">
    <source>
        <dbReference type="EMBL" id="EQA45329.1"/>
    </source>
</evidence>
<reference evidence="2" key="1">
    <citation type="submission" date="2013-05" db="EMBL/GenBank/DDBJ databases">
        <authorList>
            <person name="Harkins D.M."/>
            <person name="Durkin A.S."/>
            <person name="Brinkac L.M."/>
            <person name="Haft D.H."/>
            <person name="Selengut J.D."/>
            <person name="Sanka R."/>
            <person name="DePew J."/>
            <person name="Purushe J."/>
            <person name="Hartskeerl R.A."/>
            <person name="Ahmed A."/>
            <person name="van der Linden H."/>
            <person name="Goris M.G.A."/>
            <person name="Vinetz J.M."/>
            <person name="Sutton G.G."/>
            <person name="Nierman W.C."/>
            <person name="Fouts D.E."/>
        </authorList>
    </citation>
    <scope>NUCLEOTIDE SEQUENCE [LARGE SCALE GENOMIC DNA]</scope>
    <source>
        <strain evidence="2">5399</strain>
    </source>
</reference>
<gene>
    <name evidence="2" type="ORF">LEP1GSC050_3214</name>
</gene>
<evidence type="ECO:0000256" key="1">
    <source>
        <dbReference type="SAM" id="MobiDB-lite"/>
    </source>
</evidence>
<evidence type="ECO:0000313" key="3">
    <source>
        <dbReference type="Proteomes" id="UP000015454"/>
    </source>
</evidence>
<dbReference type="Proteomes" id="UP000015454">
    <property type="component" value="Unassembled WGS sequence"/>
</dbReference>
<dbReference type="EMBL" id="AHMO02000008">
    <property type="protein sequence ID" value="EQA45329.1"/>
    <property type="molecule type" value="Genomic_DNA"/>
</dbReference>
<comment type="caution">
    <text evidence="2">The sequence shown here is derived from an EMBL/GenBank/DDBJ whole genome shotgun (WGS) entry which is preliminary data.</text>
</comment>
<accession>T0GES5</accession>
<proteinExistence type="predicted"/>
<protein>
    <submittedName>
        <fullName evidence="2">Uncharacterized protein</fullName>
    </submittedName>
</protein>
<organism evidence="2 3">
    <name type="scientific">Leptospira broomii serovar Hurstbridge str. 5399</name>
    <dbReference type="NCBI Taxonomy" id="1049789"/>
    <lineage>
        <taxon>Bacteria</taxon>
        <taxon>Pseudomonadati</taxon>
        <taxon>Spirochaetota</taxon>
        <taxon>Spirochaetia</taxon>
        <taxon>Leptospirales</taxon>
        <taxon>Leptospiraceae</taxon>
        <taxon>Leptospira</taxon>
    </lineage>
</organism>
<dbReference type="AlphaFoldDB" id="T0GES5"/>
<name>T0GES5_9LEPT</name>
<sequence length="49" mass="5330">MNPESRIYLTNPALGWGPERSGGKIPVPQNNPPDKNFFKMNSVGAPTGF</sequence>